<feature type="transmembrane region" description="Helical" evidence="1">
    <location>
        <begin position="100"/>
        <end position="120"/>
    </location>
</feature>
<protein>
    <recommendedName>
        <fullName evidence="4">Membrane protein 6-pyruvoyl-tetrahydropterin synthase-related domain-containing protein</fullName>
    </recommendedName>
</protein>
<feature type="transmembrane region" description="Helical" evidence="1">
    <location>
        <begin position="20"/>
        <end position="39"/>
    </location>
</feature>
<feature type="transmembrane region" description="Helical" evidence="1">
    <location>
        <begin position="365"/>
        <end position="384"/>
    </location>
</feature>
<dbReference type="Proteomes" id="UP001597116">
    <property type="component" value="Unassembled WGS sequence"/>
</dbReference>
<evidence type="ECO:0008006" key="4">
    <source>
        <dbReference type="Google" id="ProtNLM"/>
    </source>
</evidence>
<feature type="transmembrane region" description="Helical" evidence="1">
    <location>
        <begin position="275"/>
        <end position="294"/>
    </location>
</feature>
<proteinExistence type="predicted"/>
<feature type="transmembrane region" description="Helical" evidence="1">
    <location>
        <begin position="306"/>
        <end position="327"/>
    </location>
</feature>
<feature type="transmembrane region" description="Helical" evidence="1">
    <location>
        <begin position="217"/>
        <end position="236"/>
    </location>
</feature>
<keyword evidence="1" id="KW-1133">Transmembrane helix</keyword>
<dbReference type="EMBL" id="JBHTLP010000001">
    <property type="protein sequence ID" value="MFD1139724.1"/>
    <property type="molecule type" value="Genomic_DNA"/>
</dbReference>
<keyword evidence="1" id="KW-0812">Transmembrane</keyword>
<feature type="transmembrane region" description="Helical" evidence="1">
    <location>
        <begin position="339"/>
        <end position="358"/>
    </location>
</feature>
<reference evidence="3" key="1">
    <citation type="journal article" date="2019" name="Int. J. Syst. Evol. Microbiol.">
        <title>The Global Catalogue of Microorganisms (GCM) 10K type strain sequencing project: providing services to taxonomists for standard genome sequencing and annotation.</title>
        <authorList>
            <consortium name="The Broad Institute Genomics Platform"/>
            <consortium name="The Broad Institute Genome Sequencing Center for Infectious Disease"/>
            <person name="Wu L."/>
            <person name="Ma J."/>
        </authorList>
    </citation>
    <scope>NUCLEOTIDE SEQUENCE [LARGE SCALE GENOMIC DNA]</scope>
    <source>
        <strain evidence="3">CCUG 55608</strain>
    </source>
</reference>
<gene>
    <name evidence="2" type="ORF">ACFQ4C_01325</name>
</gene>
<feature type="transmembrane region" description="Helical" evidence="1">
    <location>
        <begin position="185"/>
        <end position="211"/>
    </location>
</feature>
<evidence type="ECO:0000256" key="1">
    <source>
        <dbReference type="SAM" id="Phobius"/>
    </source>
</evidence>
<organism evidence="2 3">
    <name type="scientific">Larkinella insperata</name>
    <dbReference type="NCBI Taxonomy" id="332158"/>
    <lineage>
        <taxon>Bacteria</taxon>
        <taxon>Pseudomonadati</taxon>
        <taxon>Bacteroidota</taxon>
        <taxon>Cytophagia</taxon>
        <taxon>Cytophagales</taxon>
        <taxon>Spirosomataceae</taxon>
        <taxon>Larkinella</taxon>
    </lineage>
</organism>
<name>A0ABW3QDS8_9BACT</name>
<comment type="caution">
    <text evidence="2">The sequence shown here is derived from an EMBL/GenBank/DDBJ whole genome shotgun (WGS) entry which is preliminary data.</text>
</comment>
<sequence length="567" mass="64809">MNSLLINIPPTQKRRGQTVLNWITGLTVLFVIGFFLYYVDAYSVNFPFQDDNSLLQIIHEIRKDQGWKSNFTQLFRPENDHRIFVPRLISYLDYLLTGHLNFKLFIFVAAVNLVLVTAFIYRLFRRLALPFYYFLPIPFLLFQPQYHEVSIWALTGLQHITLLLLLACCLTLLRKPTALRLGIAVVLATLATFTHGNGILVFATGCFLLLLERKYKSLIPWGVFMALALVFYLSDYTPGSGVRSTINWAYLPASFVARIGASLSVFPAVSIGASIAWGSVICLLTLPVLLIRFFTSFKKRPLVDSFRNELSAFFCFILLTIGLITVFRASSDLVLENRFKIYAALSSLFFYLFLLDGFPKLRKSFLLLFTGFAALIFVNAYTLYTPEVASKHSRLMADTYNWRQHQTELNNYSTIESSLPFLIPAYRQGYWQVPDLFNGLGELLQTTVQQKDFKPYRLQTQRFLHEGNGPPQFSVTVHSLPLARQHLHDNLFVVLHSEARQKTYLAGTLPKFAGWRRFLTQGTYFDASLSTVLPIEAVQPGEYRLGCLLKKADGQLELVMMQQTVSF</sequence>
<evidence type="ECO:0000313" key="2">
    <source>
        <dbReference type="EMBL" id="MFD1139724.1"/>
    </source>
</evidence>
<accession>A0ABW3QDS8</accession>
<feature type="transmembrane region" description="Helical" evidence="1">
    <location>
        <begin position="248"/>
        <end position="269"/>
    </location>
</feature>
<keyword evidence="1" id="KW-0472">Membrane</keyword>
<keyword evidence="3" id="KW-1185">Reference proteome</keyword>
<feature type="transmembrane region" description="Helical" evidence="1">
    <location>
        <begin position="151"/>
        <end position="173"/>
    </location>
</feature>
<evidence type="ECO:0000313" key="3">
    <source>
        <dbReference type="Proteomes" id="UP001597116"/>
    </source>
</evidence>
<feature type="transmembrane region" description="Helical" evidence="1">
    <location>
        <begin position="127"/>
        <end position="145"/>
    </location>
</feature>